<keyword evidence="3" id="KW-1185">Reference proteome</keyword>
<dbReference type="OrthoDB" id="6507479at2759"/>
<organism evidence="2 3">
    <name type="scientific">Haemaphysalis longicornis</name>
    <name type="common">Bush tick</name>
    <dbReference type="NCBI Taxonomy" id="44386"/>
    <lineage>
        <taxon>Eukaryota</taxon>
        <taxon>Metazoa</taxon>
        <taxon>Ecdysozoa</taxon>
        <taxon>Arthropoda</taxon>
        <taxon>Chelicerata</taxon>
        <taxon>Arachnida</taxon>
        <taxon>Acari</taxon>
        <taxon>Parasitiformes</taxon>
        <taxon>Ixodida</taxon>
        <taxon>Ixodoidea</taxon>
        <taxon>Ixodidae</taxon>
        <taxon>Haemaphysalinae</taxon>
        <taxon>Haemaphysalis</taxon>
    </lineage>
</organism>
<dbReference type="Proteomes" id="UP000821853">
    <property type="component" value="Chromosome 3"/>
</dbReference>
<reference evidence="2 3" key="1">
    <citation type="journal article" date="2020" name="Cell">
        <title>Large-Scale Comparative Analyses of Tick Genomes Elucidate Their Genetic Diversity and Vector Capacities.</title>
        <authorList>
            <consortium name="Tick Genome and Microbiome Consortium (TIGMIC)"/>
            <person name="Jia N."/>
            <person name="Wang J."/>
            <person name="Shi W."/>
            <person name="Du L."/>
            <person name="Sun Y."/>
            <person name="Zhan W."/>
            <person name="Jiang J.F."/>
            <person name="Wang Q."/>
            <person name="Zhang B."/>
            <person name="Ji P."/>
            <person name="Bell-Sakyi L."/>
            <person name="Cui X.M."/>
            <person name="Yuan T.T."/>
            <person name="Jiang B.G."/>
            <person name="Yang W.F."/>
            <person name="Lam T.T."/>
            <person name="Chang Q.C."/>
            <person name="Ding S.J."/>
            <person name="Wang X.J."/>
            <person name="Zhu J.G."/>
            <person name="Ruan X.D."/>
            <person name="Zhao L."/>
            <person name="Wei J.T."/>
            <person name="Ye R.Z."/>
            <person name="Que T.C."/>
            <person name="Du C.H."/>
            <person name="Zhou Y.H."/>
            <person name="Cheng J.X."/>
            <person name="Dai P.F."/>
            <person name="Guo W.B."/>
            <person name="Han X.H."/>
            <person name="Huang E.J."/>
            <person name="Li L.F."/>
            <person name="Wei W."/>
            <person name="Gao Y.C."/>
            <person name="Liu J.Z."/>
            <person name="Shao H.Z."/>
            <person name="Wang X."/>
            <person name="Wang C.C."/>
            <person name="Yang T.C."/>
            <person name="Huo Q.B."/>
            <person name="Li W."/>
            <person name="Chen H.Y."/>
            <person name="Chen S.E."/>
            <person name="Zhou L.G."/>
            <person name="Ni X.B."/>
            <person name="Tian J.H."/>
            <person name="Sheng Y."/>
            <person name="Liu T."/>
            <person name="Pan Y.S."/>
            <person name="Xia L.Y."/>
            <person name="Li J."/>
            <person name="Zhao F."/>
            <person name="Cao W.C."/>
        </authorList>
    </citation>
    <scope>NUCLEOTIDE SEQUENCE [LARGE SCALE GENOMIC DNA]</scope>
    <source>
        <strain evidence="2">HaeL-2018</strain>
    </source>
</reference>
<dbReference type="EMBL" id="JABSTR010000005">
    <property type="protein sequence ID" value="KAH9371218.1"/>
    <property type="molecule type" value="Genomic_DNA"/>
</dbReference>
<feature type="compositionally biased region" description="Acidic residues" evidence="1">
    <location>
        <begin position="133"/>
        <end position="155"/>
    </location>
</feature>
<evidence type="ECO:0000313" key="2">
    <source>
        <dbReference type="EMBL" id="KAH9371218.1"/>
    </source>
</evidence>
<dbReference type="AlphaFoldDB" id="A0A9J6G705"/>
<evidence type="ECO:0000256" key="1">
    <source>
        <dbReference type="SAM" id="MobiDB-lite"/>
    </source>
</evidence>
<dbReference type="VEuPathDB" id="VectorBase:HLOH_043306"/>
<name>A0A9J6G705_HAELO</name>
<evidence type="ECO:0000313" key="3">
    <source>
        <dbReference type="Proteomes" id="UP000821853"/>
    </source>
</evidence>
<gene>
    <name evidence="2" type="ORF">HPB48_010883</name>
</gene>
<comment type="caution">
    <text evidence="2">The sequence shown here is derived from an EMBL/GenBank/DDBJ whole genome shotgun (WGS) entry which is preliminary data.</text>
</comment>
<feature type="compositionally biased region" description="Basic and acidic residues" evidence="1">
    <location>
        <begin position="15"/>
        <end position="26"/>
    </location>
</feature>
<accession>A0A9J6G705</accession>
<feature type="compositionally biased region" description="Basic and acidic residues" evidence="1">
    <location>
        <begin position="33"/>
        <end position="43"/>
    </location>
</feature>
<proteinExistence type="predicted"/>
<sequence>MGLVLSLPQTATFDTSREPGPERHPTEEDEDRLAEAVVERGEAVEAPVSVAESPTREAEETLAAPAMQQERQQEVAGDGGGQPPELWLPQVDTDDAVRIWCSLNQPSQLAQGTSSAWMKADEERSTIGSDVTGYEDYEEDEEDEEDEEYDDEETSSSETSSSSPFDSTITSGMLRRWKRIRERYVDNPDIIGDTYVYRVLTYLGHPHWRKLDALSFPAAGDSPNPSTSLRATMAVRLEDLRRKRLQLKAAQTALKDCPEPVSRALLEGQRRAVRKLEVGTKSTRGQLE</sequence>
<feature type="region of interest" description="Disordered" evidence="1">
    <location>
        <begin position="1"/>
        <end position="88"/>
    </location>
</feature>
<feature type="region of interest" description="Disordered" evidence="1">
    <location>
        <begin position="110"/>
        <end position="169"/>
    </location>
</feature>
<protein>
    <submittedName>
        <fullName evidence="2">Uncharacterized protein</fullName>
    </submittedName>
</protein>